<evidence type="ECO:0000256" key="11">
    <source>
        <dbReference type="ARBA" id="ARBA00023136"/>
    </source>
</evidence>
<keyword evidence="11 13" id="KW-0472">Membrane</keyword>
<protein>
    <recommendedName>
        <fullName evidence="16">ARGOS-like protein</fullName>
    </recommendedName>
</protein>
<keyword evidence="12" id="KW-0539">Nucleus</keyword>
<evidence type="ECO:0000256" key="6">
    <source>
        <dbReference type="ARBA" id="ARBA00022473"/>
    </source>
</evidence>
<evidence type="ECO:0000256" key="4">
    <source>
        <dbReference type="ARBA" id="ARBA00004496"/>
    </source>
</evidence>
<accession>A0AAE2CVY7</accession>
<dbReference type="InterPro" id="IPR037468">
    <property type="entry name" value="ARGOS/ARL/OSR1"/>
</dbReference>
<keyword evidence="10 13" id="KW-1133">Transmembrane helix</keyword>
<feature type="transmembrane region" description="Helical" evidence="13">
    <location>
        <begin position="81"/>
        <end position="99"/>
    </location>
</feature>
<dbReference type="Proteomes" id="UP001293254">
    <property type="component" value="Unassembled WGS sequence"/>
</dbReference>
<dbReference type="GO" id="GO:0005783">
    <property type="term" value="C:endoplasmic reticulum"/>
    <property type="evidence" value="ECO:0007669"/>
    <property type="project" value="UniProtKB-SubCell"/>
</dbReference>
<proteinExistence type="inferred from homology"/>
<keyword evidence="15" id="KW-1185">Reference proteome</keyword>
<dbReference type="PANTHER" id="PTHR36023">
    <property type="entry name" value="ARGOS-LIKE PROTEIN"/>
    <property type="match status" value="1"/>
</dbReference>
<comment type="similarity">
    <text evidence="5">Belongs to the plant organ size related (OSR) protein family.</text>
</comment>
<evidence type="ECO:0000256" key="12">
    <source>
        <dbReference type="ARBA" id="ARBA00023242"/>
    </source>
</evidence>
<sequence length="137" mass="15753">MSVEQQSRSKMELMNLENRYLNSIMDVTSTSNRLSPPRINNNSSLQYRLQVKKVDYHRRCSFSQGHAQAAKKMFRYFTLESLFLLLCLTMSLLILPLVLPPLPPPPFMLLLLPILIMALLMLFAFIPSHNATTHTCV</sequence>
<evidence type="ECO:0000256" key="13">
    <source>
        <dbReference type="SAM" id="Phobius"/>
    </source>
</evidence>
<comment type="subcellular location">
    <subcellularLocation>
        <location evidence="4">Cytoplasm</location>
    </subcellularLocation>
    <subcellularLocation>
        <location evidence="3">Endoplasmic reticulum</location>
    </subcellularLocation>
    <subcellularLocation>
        <location evidence="2">Membrane</location>
        <topology evidence="2">Multi-pass membrane protein</topology>
    </subcellularLocation>
    <subcellularLocation>
        <location evidence="1">Nucleus</location>
    </subcellularLocation>
</comment>
<reference evidence="14" key="1">
    <citation type="submission" date="2020-06" db="EMBL/GenBank/DDBJ databases">
        <authorList>
            <person name="Li T."/>
            <person name="Hu X."/>
            <person name="Zhang T."/>
            <person name="Song X."/>
            <person name="Zhang H."/>
            <person name="Dai N."/>
            <person name="Sheng W."/>
            <person name="Hou X."/>
            <person name="Wei L."/>
        </authorList>
    </citation>
    <scope>NUCLEOTIDE SEQUENCE</scope>
    <source>
        <strain evidence="14">3651</strain>
        <tissue evidence="14">Leaf</tissue>
    </source>
</reference>
<name>A0AAE2CVY7_9LAMI</name>
<evidence type="ECO:0000256" key="9">
    <source>
        <dbReference type="ARBA" id="ARBA00022824"/>
    </source>
</evidence>
<evidence type="ECO:0000256" key="1">
    <source>
        <dbReference type="ARBA" id="ARBA00004123"/>
    </source>
</evidence>
<reference evidence="14" key="2">
    <citation type="journal article" date="2024" name="Plant">
        <title>Genomic evolution and insights into agronomic trait innovations of Sesamum species.</title>
        <authorList>
            <person name="Miao H."/>
            <person name="Wang L."/>
            <person name="Qu L."/>
            <person name="Liu H."/>
            <person name="Sun Y."/>
            <person name="Le M."/>
            <person name="Wang Q."/>
            <person name="Wei S."/>
            <person name="Zheng Y."/>
            <person name="Lin W."/>
            <person name="Duan Y."/>
            <person name="Cao H."/>
            <person name="Xiong S."/>
            <person name="Wang X."/>
            <person name="Wei L."/>
            <person name="Li C."/>
            <person name="Ma Q."/>
            <person name="Ju M."/>
            <person name="Zhao R."/>
            <person name="Li G."/>
            <person name="Mu C."/>
            <person name="Tian Q."/>
            <person name="Mei H."/>
            <person name="Zhang T."/>
            <person name="Gao T."/>
            <person name="Zhang H."/>
        </authorList>
    </citation>
    <scope>NUCLEOTIDE SEQUENCE</scope>
    <source>
        <strain evidence="14">3651</strain>
    </source>
</reference>
<evidence type="ECO:0000256" key="5">
    <source>
        <dbReference type="ARBA" id="ARBA00006891"/>
    </source>
</evidence>
<dbReference type="GO" id="GO:0009725">
    <property type="term" value="P:response to hormone"/>
    <property type="evidence" value="ECO:0007669"/>
    <property type="project" value="UniProtKB-ARBA"/>
</dbReference>
<feature type="transmembrane region" description="Helical" evidence="13">
    <location>
        <begin position="105"/>
        <end position="126"/>
    </location>
</feature>
<keyword evidence="7" id="KW-0963">Cytoplasm</keyword>
<evidence type="ECO:0000256" key="8">
    <source>
        <dbReference type="ARBA" id="ARBA00022692"/>
    </source>
</evidence>
<evidence type="ECO:0000256" key="10">
    <source>
        <dbReference type="ARBA" id="ARBA00022989"/>
    </source>
</evidence>
<keyword evidence="9" id="KW-0256">Endoplasmic reticulum</keyword>
<evidence type="ECO:0000313" key="14">
    <source>
        <dbReference type="EMBL" id="KAK4436641.1"/>
    </source>
</evidence>
<dbReference type="AlphaFoldDB" id="A0AAE2CVY7"/>
<evidence type="ECO:0008006" key="16">
    <source>
        <dbReference type="Google" id="ProtNLM"/>
    </source>
</evidence>
<organism evidence="14 15">
    <name type="scientific">Sesamum alatum</name>
    <dbReference type="NCBI Taxonomy" id="300844"/>
    <lineage>
        <taxon>Eukaryota</taxon>
        <taxon>Viridiplantae</taxon>
        <taxon>Streptophyta</taxon>
        <taxon>Embryophyta</taxon>
        <taxon>Tracheophyta</taxon>
        <taxon>Spermatophyta</taxon>
        <taxon>Magnoliopsida</taxon>
        <taxon>eudicotyledons</taxon>
        <taxon>Gunneridae</taxon>
        <taxon>Pentapetalae</taxon>
        <taxon>asterids</taxon>
        <taxon>lamiids</taxon>
        <taxon>Lamiales</taxon>
        <taxon>Pedaliaceae</taxon>
        <taxon>Sesamum</taxon>
    </lineage>
</organism>
<gene>
    <name evidence="14" type="ORF">Salat_0827800</name>
</gene>
<dbReference type="GO" id="GO:0046622">
    <property type="term" value="P:positive regulation of organ growth"/>
    <property type="evidence" value="ECO:0007669"/>
    <property type="project" value="InterPro"/>
</dbReference>
<dbReference type="PANTHER" id="PTHR36023:SF3">
    <property type="entry name" value="ARGOS-LIKE PROTEIN"/>
    <property type="match status" value="1"/>
</dbReference>
<evidence type="ECO:0000256" key="2">
    <source>
        <dbReference type="ARBA" id="ARBA00004141"/>
    </source>
</evidence>
<dbReference type="EMBL" id="JACGWO010000002">
    <property type="protein sequence ID" value="KAK4436641.1"/>
    <property type="molecule type" value="Genomic_DNA"/>
</dbReference>
<dbReference type="GO" id="GO:0005634">
    <property type="term" value="C:nucleus"/>
    <property type="evidence" value="ECO:0007669"/>
    <property type="project" value="UniProtKB-SubCell"/>
</dbReference>
<evidence type="ECO:0000313" key="15">
    <source>
        <dbReference type="Proteomes" id="UP001293254"/>
    </source>
</evidence>
<evidence type="ECO:0000256" key="7">
    <source>
        <dbReference type="ARBA" id="ARBA00022490"/>
    </source>
</evidence>
<evidence type="ECO:0000256" key="3">
    <source>
        <dbReference type="ARBA" id="ARBA00004240"/>
    </source>
</evidence>
<comment type="caution">
    <text evidence="14">The sequence shown here is derived from an EMBL/GenBank/DDBJ whole genome shotgun (WGS) entry which is preliminary data.</text>
</comment>
<dbReference type="GO" id="GO:0016020">
    <property type="term" value="C:membrane"/>
    <property type="evidence" value="ECO:0007669"/>
    <property type="project" value="UniProtKB-SubCell"/>
</dbReference>
<keyword evidence="8 13" id="KW-0812">Transmembrane</keyword>
<keyword evidence="6" id="KW-0217">Developmental protein</keyword>